<evidence type="ECO:0000256" key="1">
    <source>
        <dbReference type="ARBA" id="ARBA00022729"/>
    </source>
</evidence>
<keyword evidence="7" id="KW-1185">Reference proteome</keyword>
<evidence type="ECO:0000256" key="2">
    <source>
        <dbReference type="ARBA" id="ARBA00022801"/>
    </source>
</evidence>
<dbReference type="EMBL" id="JACTVJ010000006">
    <property type="protein sequence ID" value="MBC9713719.1"/>
    <property type="molecule type" value="Genomic_DNA"/>
</dbReference>
<dbReference type="Gene3D" id="3.20.20.80">
    <property type="entry name" value="Glycosidases"/>
    <property type="match status" value="1"/>
</dbReference>
<gene>
    <name evidence="6" type="ORF">H9Y04_14195</name>
</gene>
<keyword evidence="3 4" id="KW-0326">Glycosidase</keyword>
<comment type="similarity">
    <text evidence="4">Belongs to the glycosyl hydrolase 5 (cellulase A) family.</text>
</comment>
<dbReference type="PANTHER" id="PTHR31297">
    <property type="entry name" value="GLUCAN ENDO-1,6-BETA-GLUCOSIDASE B"/>
    <property type="match status" value="1"/>
</dbReference>
<dbReference type="Proteomes" id="UP000642284">
    <property type="component" value="Unassembled WGS sequence"/>
</dbReference>
<organism evidence="6 7">
    <name type="scientific">Streptomyces polyasparticus</name>
    <dbReference type="NCBI Taxonomy" id="2767826"/>
    <lineage>
        <taxon>Bacteria</taxon>
        <taxon>Bacillati</taxon>
        <taxon>Actinomycetota</taxon>
        <taxon>Actinomycetes</taxon>
        <taxon>Kitasatosporales</taxon>
        <taxon>Streptomycetaceae</taxon>
        <taxon>Streptomyces</taxon>
    </lineage>
</organism>
<dbReference type="Pfam" id="PF00150">
    <property type="entry name" value="Cellulase"/>
    <property type="match status" value="1"/>
</dbReference>
<feature type="domain" description="Glycoside hydrolase family 5" evidence="5">
    <location>
        <begin position="81"/>
        <end position="189"/>
    </location>
</feature>
<dbReference type="InterPro" id="IPR050386">
    <property type="entry name" value="Glycosyl_hydrolase_5"/>
</dbReference>
<keyword evidence="2 4" id="KW-0378">Hydrolase</keyword>
<evidence type="ECO:0000313" key="7">
    <source>
        <dbReference type="Proteomes" id="UP000642284"/>
    </source>
</evidence>
<name>A0ABR7SEU9_9ACTN</name>
<reference evidence="6 7" key="1">
    <citation type="submission" date="2020-08" db="EMBL/GenBank/DDBJ databases">
        <title>Genemic of Streptomyces polyaspartic.</title>
        <authorList>
            <person name="Liu W."/>
        </authorList>
    </citation>
    <scope>NUCLEOTIDE SEQUENCE [LARGE SCALE GENOMIC DNA]</scope>
    <source>
        <strain evidence="6 7">TRM66268-LWL</strain>
    </source>
</reference>
<evidence type="ECO:0000259" key="5">
    <source>
        <dbReference type="Pfam" id="PF00150"/>
    </source>
</evidence>
<comment type="caution">
    <text evidence="6">The sequence shown here is derived from an EMBL/GenBank/DDBJ whole genome shotgun (WGS) entry which is preliminary data.</text>
</comment>
<dbReference type="RefSeq" id="WP_187814169.1">
    <property type="nucleotide sequence ID" value="NZ_JACTVJ010000006.1"/>
</dbReference>
<evidence type="ECO:0000313" key="6">
    <source>
        <dbReference type="EMBL" id="MBC9713719.1"/>
    </source>
</evidence>
<sequence length="244" mass="26475">MSHAEPAPPRHRRRRIGLAVGTPLALIAGGVLAYGAAFGTFGDDTEPQAGAATVPADAQAAVAAMQPGWNLGNTLDGIPDETAWGRPLTTRALLKSVRAQGFRSIRVPVTWSDPQGAAPDYAIDAAYLKRVKEVTDWALAEGLYVIIDVHHDSWQWVSSMPAEHDKVLARFKPTWTQLAAAFRDAPAQVVDDVSRDEVRRHGHGPDLRSGHAVIHRTTTKVPHRRWPVRDLLCVGTTGFEPATP</sequence>
<dbReference type="PANTHER" id="PTHR31297:SF17">
    <property type="entry name" value="ENDOGLUCANASE"/>
    <property type="match status" value="1"/>
</dbReference>
<accession>A0ABR7SEU9</accession>
<dbReference type="InterPro" id="IPR001547">
    <property type="entry name" value="Glyco_hydro_5"/>
</dbReference>
<dbReference type="InterPro" id="IPR017853">
    <property type="entry name" value="GH"/>
</dbReference>
<protein>
    <submittedName>
        <fullName evidence="6">Cellulase family glycosylhydrolase</fullName>
    </submittedName>
</protein>
<proteinExistence type="inferred from homology"/>
<keyword evidence="1" id="KW-0732">Signal</keyword>
<evidence type="ECO:0000256" key="4">
    <source>
        <dbReference type="RuleBase" id="RU361153"/>
    </source>
</evidence>
<evidence type="ECO:0000256" key="3">
    <source>
        <dbReference type="ARBA" id="ARBA00023295"/>
    </source>
</evidence>
<dbReference type="SUPFAM" id="SSF51445">
    <property type="entry name" value="(Trans)glycosidases"/>
    <property type="match status" value="1"/>
</dbReference>